<dbReference type="EMBL" id="CM026431">
    <property type="protein sequence ID" value="KAG0560490.1"/>
    <property type="molecule type" value="Genomic_DNA"/>
</dbReference>
<sequence length="81" mass="9102">MGTFIPWITVLSVCAVMMTTDNQGVSLLQPSLFPPSLSWSPQECNRLACSWSRTTEAPSYLITKYNLRPVRKCTVIGTYRS</sequence>
<keyword evidence="1" id="KW-0732">Signal</keyword>
<keyword evidence="3" id="KW-1185">Reference proteome</keyword>
<comment type="caution">
    <text evidence="2">The sequence shown here is derived from an EMBL/GenBank/DDBJ whole genome shotgun (WGS) entry which is preliminary data.</text>
</comment>
<accession>A0A8T0GN89</accession>
<proteinExistence type="predicted"/>
<organism evidence="2 3">
    <name type="scientific">Ceratodon purpureus</name>
    <name type="common">Fire moss</name>
    <name type="synonym">Dicranum purpureum</name>
    <dbReference type="NCBI Taxonomy" id="3225"/>
    <lineage>
        <taxon>Eukaryota</taxon>
        <taxon>Viridiplantae</taxon>
        <taxon>Streptophyta</taxon>
        <taxon>Embryophyta</taxon>
        <taxon>Bryophyta</taxon>
        <taxon>Bryophytina</taxon>
        <taxon>Bryopsida</taxon>
        <taxon>Dicranidae</taxon>
        <taxon>Pseudoditrichales</taxon>
        <taxon>Ditrichaceae</taxon>
        <taxon>Ceratodon</taxon>
    </lineage>
</organism>
<dbReference type="Proteomes" id="UP000822688">
    <property type="component" value="Chromosome 10"/>
</dbReference>
<gene>
    <name evidence="2" type="ORF">KC19_10G183700</name>
</gene>
<feature type="chain" id="PRO_5035924970" evidence="1">
    <location>
        <begin position="16"/>
        <end position="81"/>
    </location>
</feature>
<reference evidence="2" key="1">
    <citation type="submission" date="2020-06" db="EMBL/GenBank/DDBJ databases">
        <title>WGS assembly of Ceratodon purpureus strain R40.</title>
        <authorList>
            <person name="Carey S.B."/>
            <person name="Jenkins J."/>
            <person name="Shu S."/>
            <person name="Lovell J.T."/>
            <person name="Sreedasyam A."/>
            <person name="Maumus F."/>
            <person name="Tiley G.P."/>
            <person name="Fernandez-Pozo N."/>
            <person name="Barry K."/>
            <person name="Chen C."/>
            <person name="Wang M."/>
            <person name="Lipzen A."/>
            <person name="Daum C."/>
            <person name="Saski C.A."/>
            <person name="Payton A.C."/>
            <person name="Mcbreen J.C."/>
            <person name="Conrad R.E."/>
            <person name="Kollar L.M."/>
            <person name="Olsson S."/>
            <person name="Huttunen S."/>
            <person name="Landis J.B."/>
            <person name="Wickett N.J."/>
            <person name="Johnson M.G."/>
            <person name="Rensing S.A."/>
            <person name="Grimwood J."/>
            <person name="Schmutz J."/>
            <person name="Mcdaniel S.F."/>
        </authorList>
    </citation>
    <scope>NUCLEOTIDE SEQUENCE</scope>
    <source>
        <strain evidence="2">R40</strain>
    </source>
</reference>
<evidence type="ECO:0000313" key="2">
    <source>
        <dbReference type="EMBL" id="KAG0560490.1"/>
    </source>
</evidence>
<evidence type="ECO:0000256" key="1">
    <source>
        <dbReference type="SAM" id="SignalP"/>
    </source>
</evidence>
<protein>
    <submittedName>
        <fullName evidence="2">Uncharacterized protein</fullName>
    </submittedName>
</protein>
<name>A0A8T0GN89_CERPU</name>
<feature type="signal peptide" evidence="1">
    <location>
        <begin position="1"/>
        <end position="15"/>
    </location>
</feature>
<dbReference type="AlphaFoldDB" id="A0A8T0GN89"/>
<evidence type="ECO:0000313" key="3">
    <source>
        <dbReference type="Proteomes" id="UP000822688"/>
    </source>
</evidence>